<name>A0A6C0DF07_9ZZZZ</name>
<dbReference type="EMBL" id="MN739595">
    <property type="protein sequence ID" value="QHT14880.1"/>
    <property type="molecule type" value="Genomic_DNA"/>
</dbReference>
<dbReference type="CDD" id="cd15457">
    <property type="entry name" value="NADAR"/>
    <property type="match status" value="1"/>
</dbReference>
<dbReference type="SUPFAM" id="SSF143990">
    <property type="entry name" value="YbiA-like"/>
    <property type="match status" value="1"/>
</dbReference>
<feature type="region of interest" description="Disordered" evidence="1">
    <location>
        <begin position="422"/>
        <end position="451"/>
    </location>
</feature>
<evidence type="ECO:0000256" key="1">
    <source>
        <dbReference type="SAM" id="MobiDB-lite"/>
    </source>
</evidence>
<dbReference type="InterPro" id="IPR012816">
    <property type="entry name" value="NADAR"/>
</dbReference>
<evidence type="ECO:0000259" key="2">
    <source>
        <dbReference type="Pfam" id="PF08719"/>
    </source>
</evidence>
<dbReference type="AlphaFoldDB" id="A0A6C0DF07"/>
<dbReference type="Pfam" id="PF08719">
    <property type="entry name" value="NADAR"/>
    <property type="match status" value="1"/>
</dbReference>
<organism evidence="3">
    <name type="scientific">viral metagenome</name>
    <dbReference type="NCBI Taxonomy" id="1070528"/>
    <lineage>
        <taxon>unclassified sequences</taxon>
        <taxon>metagenomes</taxon>
        <taxon>organismal metagenomes</taxon>
    </lineage>
</organism>
<protein>
    <recommendedName>
        <fullName evidence="2">NADAR domain-containing protein</fullName>
    </recommendedName>
</protein>
<proteinExistence type="predicted"/>
<reference evidence="3" key="1">
    <citation type="journal article" date="2020" name="Nature">
        <title>Giant virus diversity and host interactions through global metagenomics.</title>
        <authorList>
            <person name="Schulz F."/>
            <person name="Roux S."/>
            <person name="Paez-Espino D."/>
            <person name="Jungbluth S."/>
            <person name="Walsh D.A."/>
            <person name="Denef V.J."/>
            <person name="McMahon K.D."/>
            <person name="Konstantinidis K.T."/>
            <person name="Eloe-Fadrosh E.A."/>
            <person name="Kyrpides N.C."/>
            <person name="Woyke T."/>
        </authorList>
    </citation>
    <scope>NUCLEOTIDE SEQUENCE</scope>
    <source>
        <strain evidence="3">GVMAG-M-3300023174-141</strain>
    </source>
</reference>
<feature type="compositionally biased region" description="Low complexity" evidence="1">
    <location>
        <begin position="422"/>
        <end position="442"/>
    </location>
</feature>
<evidence type="ECO:0000313" key="3">
    <source>
        <dbReference type="EMBL" id="QHT14880.1"/>
    </source>
</evidence>
<sequence length="451" mass="51233">MSDELKKFYAGREKHGKDRFDYDDDGNLVERDKQGVVIKTISLPVYRPITMDEFKEMDAARIEAIRESIEAFDRARMALFEELQKGEFRDLTRVLTLNEEVEKADIRLQKVRFPHRTLEREELQIRKIDFSQPNETRKFPYWTTMLRTNPYPIKDQYVRVGEPAEKPLVSVEEARSEQVVLFGDVSNVDYGFLSLDWEIALEIQSIVDGKSTMYQSATQAILGELAKFFQDQEHLEKIMLAATPDDIQYTVDDVPGNRDENEVRWKDQYQRLLYEVNLKKFTQYPELALRLMQTGQMRLGAYKPKDNLIGIGLSSDDARAKNPAMWSGQNQLGVVLMRIRDALREQQEEQAKAQQAAQQQAPVKKSIRKPRRAAASLDPVQPKEATAPADAQPLAQVVEAQPMAVASNDVVPVEVAAPMAAPPSSVSNLISSQAADQPAPQSARRRPEVGL</sequence>
<feature type="region of interest" description="Disordered" evidence="1">
    <location>
        <begin position="347"/>
        <end position="393"/>
    </location>
</feature>
<feature type="compositionally biased region" description="Low complexity" evidence="1">
    <location>
        <begin position="352"/>
        <end position="361"/>
    </location>
</feature>
<accession>A0A6C0DF07</accession>
<dbReference type="InterPro" id="IPR037238">
    <property type="entry name" value="YbiA-like_sf"/>
</dbReference>
<dbReference type="Gene3D" id="1.10.357.40">
    <property type="entry name" value="YbiA-like"/>
    <property type="match status" value="1"/>
</dbReference>
<feature type="domain" description="NADAR" evidence="2">
    <location>
        <begin position="185"/>
        <end position="344"/>
    </location>
</feature>